<organism evidence="1 2">
    <name type="scientific">Paenibacillus agaridevorans</name>
    <dbReference type="NCBI Taxonomy" id="171404"/>
    <lineage>
        <taxon>Bacteria</taxon>
        <taxon>Bacillati</taxon>
        <taxon>Bacillota</taxon>
        <taxon>Bacilli</taxon>
        <taxon>Bacillales</taxon>
        <taxon>Paenibacillaceae</taxon>
        <taxon>Paenibacillus</taxon>
    </lineage>
</organism>
<dbReference type="InterPro" id="IPR043751">
    <property type="entry name" value="DUF5696"/>
</dbReference>
<evidence type="ECO:0000313" key="2">
    <source>
        <dbReference type="Proteomes" id="UP000245202"/>
    </source>
</evidence>
<gene>
    <name evidence="1" type="ORF">PAT3040_02078</name>
</gene>
<dbReference type="Pfam" id="PF18952">
    <property type="entry name" value="DUF5696"/>
    <property type="match status" value="1"/>
</dbReference>
<reference evidence="1 2" key="1">
    <citation type="submission" date="2017-08" db="EMBL/GenBank/DDBJ databases">
        <title>Substantial Increase in Enzyme Production by Combined Drug-Resistance Mutations in Paenibacillus agaridevorans.</title>
        <authorList>
            <person name="Tanaka Y."/>
            <person name="Funane K."/>
            <person name="Hosaka T."/>
            <person name="Shiwa Y."/>
            <person name="Fujita N."/>
            <person name="Miyazaki T."/>
            <person name="Yoshikawa H."/>
            <person name="Murakami K."/>
            <person name="Kasahara K."/>
            <person name="Inaoka T."/>
            <person name="Hiraga Y."/>
            <person name="Ochi K."/>
        </authorList>
    </citation>
    <scope>NUCLEOTIDE SEQUENCE [LARGE SCALE GENOMIC DNA]</scope>
    <source>
        <strain evidence="1 2">T-3040</strain>
    </source>
</reference>
<proteinExistence type="predicted"/>
<comment type="caution">
    <text evidence="1">The sequence shown here is derived from an EMBL/GenBank/DDBJ whole genome shotgun (WGS) entry which is preliminary data.</text>
</comment>
<dbReference type="EMBL" id="BDQX01000098">
    <property type="protein sequence ID" value="GBG07525.1"/>
    <property type="molecule type" value="Genomic_DNA"/>
</dbReference>
<name>A0A2R5EN33_9BACL</name>
<keyword evidence="2" id="KW-1185">Reference proteome</keyword>
<dbReference type="RefSeq" id="WP_108992563.1">
    <property type="nucleotide sequence ID" value="NZ_BDQX01000098.1"/>
</dbReference>
<dbReference type="Proteomes" id="UP000245202">
    <property type="component" value="Unassembled WGS sequence"/>
</dbReference>
<dbReference type="Gene3D" id="3.20.20.80">
    <property type="entry name" value="Glycosidases"/>
    <property type="match status" value="1"/>
</dbReference>
<sequence>MITKTMHENDNVILLENGGTKIFLDKKSLSVRVETENVSWETVSGAASFAVGYEHADRFLISLNQAENKQFSPIDSGFLQGVRIQLGPFSSNGKIIGVQADVAVLLNTHSGELVFEVHGISGGTENEVSEVIWPGSFAFSGDREIDYTVVPAMQGYLIPANWQKPIRRYHKGLMFDRDAYMPWWGQVKEGNGYLAIIDTPNDARLTVEHVPCVHTHAEVVWIHSLERFDYTRKLRVRFAKDMNYVGMAKMYRQYVRSLGKLRTLAEKQLRNPKLSELMGSAVVHTSVHTRIAPESYYFDKEHPEKNDFAVPFEERALQLAALQEKYAGKLYVHIDGWGRNGYDNLHPDVLPPSPKGGGWEGMRKLQEVCRDQHILLALHDNYRDFYYDADSYSPELTIKHRNGEQEFCDYWAGGAHSWLCTTLSKGYLERNHDKLNENGIYPDGVYIDVFAVVPGDECYDPRHRMTRTECMTYRASCFEEIRSRGMIISSEEPTDWAVPYLDLVHHAPYALYPGPGEGPAIGIPTPLFSLVYHDAIVVPWSLDRGAWGIPETDLGLLHGLLNAGVPYLPIQPSDNEIPIVKTMARLHQLIGSLEMTNHEFMDGSWRKQRTTFADGTIVEVDLDGDRYTIQMADGELISEAAVHL</sequence>
<dbReference type="AlphaFoldDB" id="A0A2R5EN33"/>
<evidence type="ECO:0008006" key="3">
    <source>
        <dbReference type="Google" id="ProtNLM"/>
    </source>
</evidence>
<protein>
    <recommendedName>
        <fullName evidence="3">Endo-alpha-N-acetylgalactosaminidase domain-containing protein</fullName>
    </recommendedName>
</protein>
<evidence type="ECO:0000313" key="1">
    <source>
        <dbReference type="EMBL" id="GBG07525.1"/>
    </source>
</evidence>
<accession>A0A2R5EN33</accession>